<evidence type="ECO:0000313" key="3">
    <source>
        <dbReference type="WBParaSite" id="TCLT_0000356801-mRNA-1"/>
    </source>
</evidence>
<reference evidence="1 2" key="2">
    <citation type="submission" date="2018-11" db="EMBL/GenBank/DDBJ databases">
        <authorList>
            <consortium name="Pathogen Informatics"/>
        </authorList>
    </citation>
    <scope>NUCLEOTIDE SEQUENCE [LARGE SCALE GENOMIC DNA]</scope>
</reference>
<dbReference type="AlphaFoldDB" id="A0A0N5CTK8"/>
<dbReference type="Proteomes" id="UP000276776">
    <property type="component" value="Unassembled WGS sequence"/>
</dbReference>
<evidence type="ECO:0000313" key="2">
    <source>
        <dbReference type="Proteomes" id="UP000276776"/>
    </source>
</evidence>
<accession>A0A0N5CTK8</accession>
<evidence type="ECO:0000313" key="1">
    <source>
        <dbReference type="EMBL" id="VDN00123.1"/>
    </source>
</evidence>
<protein>
    <submittedName>
        <fullName evidence="3">Mitochondrial ATP synthase regulatory component factor B</fullName>
    </submittedName>
</protein>
<dbReference type="WBParaSite" id="TCLT_0000356801-mRNA-1">
    <property type="protein sequence ID" value="TCLT_0000356801-mRNA-1"/>
    <property type="gene ID" value="TCLT_0000356801"/>
</dbReference>
<proteinExistence type="predicted"/>
<gene>
    <name evidence="1" type="ORF">TCLT_LOCUS3559</name>
</gene>
<reference evidence="3" key="1">
    <citation type="submission" date="2017-02" db="UniProtKB">
        <authorList>
            <consortium name="WormBaseParasite"/>
        </authorList>
    </citation>
    <scope>IDENTIFICATION</scope>
</reference>
<keyword evidence="2" id="KW-1185">Reference proteome</keyword>
<name>A0A0N5CTK8_THECL</name>
<dbReference type="OrthoDB" id="5807377at2759"/>
<dbReference type="EMBL" id="UYYF01001783">
    <property type="protein sequence ID" value="VDN00123.1"/>
    <property type="molecule type" value="Genomic_DNA"/>
</dbReference>
<organism evidence="3">
    <name type="scientific">Thelazia callipaeda</name>
    <name type="common">Oriental eyeworm</name>
    <name type="synonym">Parasitic nematode</name>
    <dbReference type="NCBI Taxonomy" id="103827"/>
    <lineage>
        <taxon>Eukaryota</taxon>
        <taxon>Metazoa</taxon>
        <taxon>Ecdysozoa</taxon>
        <taxon>Nematoda</taxon>
        <taxon>Chromadorea</taxon>
        <taxon>Rhabditida</taxon>
        <taxon>Spirurina</taxon>
        <taxon>Spiruromorpha</taxon>
        <taxon>Thelazioidea</taxon>
        <taxon>Thelaziidae</taxon>
        <taxon>Thelazia</taxon>
    </lineage>
</organism>
<sequence>FYSALSTLPNLTELTLKSCQLCDRLDFSIEAQFLQNIASRGIRRCGLVRSMRYDPDEYH</sequence>